<evidence type="ECO:0000256" key="1">
    <source>
        <dbReference type="ARBA" id="ARBA00006930"/>
    </source>
</evidence>
<protein>
    <recommendedName>
        <fullName evidence="3">Nuclease SbcCD subunit C</fullName>
    </recommendedName>
</protein>
<accession>A0A2W3Z1Y8</accession>
<evidence type="ECO:0000313" key="6">
    <source>
        <dbReference type="EMBL" id="PZL70397.1"/>
    </source>
</evidence>
<dbReference type="Pfam" id="PF13558">
    <property type="entry name" value="SbcC_Walker_B"/>
    <property type="match status" value="1"/>
</dbReference>
<dbReference type="SUPFAM" id="SSF52540">
    <property type="entry name" value="P-loop containing nucleoside triphosphate hydrolases"/>
    <property type="match status" value="1"/>
</dbReference>
<dbReference type="Gene3D" id="3.40.50.300">
    <property type="entry name" value="P-loop containing nucleotide triphosphate hydrolases"/>
    <property type="match status" value="2"/>
</dbReference>
<evidence type="ECO:0000256" key="4">
    <source>
        <dbReference type="SAM" id="Coils"/>
    </source>
</evidence>
<feature type="coiled-coil region" evidence="4">
    <location>
        <begin position="189"/>
        <end position="311"/>
    </location>
</feature>
<evidence type="ECO:0000256" key="2">
    <source>
        <dbReference type="ARBA" id="ARBA00011322"/>
    </source>
</evidence>
<keyword evidence="4" id="KW-0175">Coiled coil</keyword>
<name>A0A2W3Z1Y8_9ENTE</name>
<dbReference type="PANTHER" id="PTHR32114:SF2">
    <property type="entry name" value="ABC TRANSPORTER ABCH.3"/>
    <property type="match status" value="1"/>
</dbReference>
<evidence type="ECO:0000259" key="5">
    <source>
        <dbReference type="Pfam" id="PF13476"/>
    </source>
</evidence>
<feature type="domain" description="Rad50/SbcC-type AAA" evidence="5">
    <location>
        <begin position="6"/>
        <end position="217"/>
    </location>
</feature>
<dbReference type="RefSeq" id="WP_111248765.1">
    <property type="nucleotide sequence ID" value="NZ_PIEU01000113.1"/>
</dbReference>
<dbReference type="Pfam" id="PF13476">
    <property type="entry name" value="AAA_23"/>
    <property type="match status" value="1"/>
</dbReference>
<organism evidence="6 7">
    <name type="scientific">Enterococcus plantarum</name>
    <dbReference type="NCBI Taxonomy" id="1077675"/>
    <lineage>
        <taxon>Bacteria</taxon>
        <taxon>Bacillati</taxon>
        <taxon>Bacillota</taxon>
        <taxon>Bacilli</taxon>
        <taxon>Lactobacillales</taxon>
        <taxon>Enterococcaceae</taxon>
        <taxon>Enterococcus</taxon>
    </lineage>
</organism>
<keyword evidence="7" id="KW-1185">Reference proteome</keyword>
<evidence type="ECO:0000313" key="7">
    <source>
        <dbReference type="Proteomes" id="UP000249828"/>
    </source>
</evidence>
<sequence length="1047" mass="120995">MKPLTLTLKNFGPYIAETIDFNKFEDSSLFLISGKTGSGKTTIFDGMSYALFGESSGKLRQGKEMRSTFADPSEPTEVHLAFSHGDHLYEITRKPEQELYKKRGDGTRTQSAKISLIVKDSSGKELREYTKRREVDSFIQELLHLDATQFAQIVLLPQGEFRTFLIANSNDKEKVLRNLFGTQLYQNLNEQLKTQLKAVNKGIEATQQLIQAKLDQLYWQEPLPEDLSVEEQLAELKLQQEMMIKEQENGKSELTILQKQKSSKEQEKFALEELANTFAKQSQLKKQKEELDQATEMIEKLRTEEQQLQWVKNHQGLIEKIDEKTKLILTYEKELKENRTDQEIQQQRIQKWESAQQENSDQIADINRAKERVTTLQFQIPLYEEQEKVSSMLKKDSLELEVVTSKLTEIRGTQLKTEQEYQLERSVIERQNQIEKEQLELERHQEQWQTFLENFEIQQQLKAKEITINEQLSTKNEELKLSIIEKEKIYQDAAKQKSEWAKMQISRLSLFLVEGEPCPVCGSVEHPNQNEHQEFSLEEIQAIENQLNDIEEIAQKQEAKVAKLQAEVSQTKNNEEELKKELERQNKKIHSLFEQLQAKQIIALKEPLTAEGIEQTTSDFQTLSVKLEDELERIEAAKNRIIELEKILKEQQAKVSEQEIIVSEKQQEQAANQTKLKTITEQLINEELTLVEIKNDQKQLEQQISQWETQKEEIDTQLRKHKEHLLLLKNSETHLAKEQTANLSEKQALEKQFLEVLKESSFELDENIVRILLREVPKLEAIKEELTDFDKKKDQLIFQLAELEQKLENKEEPEITSLLEEIETVTASLQMKEANYYQQQEKIQANETVQKQVKELISSVEQQWEEVTALHQLATTVNGDNPRKTSLERYVLQTYLEEVLKIANQRLGLLTNNRYQFELNQDSGSYKNQTGLEINVYDDNAGSTRSAHTLSGGESFIAALALALSLAEVIQEQAGGVLIEALFIDEGFGSLDEEALEMAMEALETIENEGRMIGIISHVSELKARIPQQLQIKTNGNGQSQVTYQTA</sequence>
<reference evidence="6 7" key="1">
    <citation type="submission" date="2017-11" db="EMBL/GenBank/DDBJ databases">
        <title>Draft genome sequence of Enterococcus plantarum TRW2 strain isolated from lettuce.</title>
        <authorList>
            <person name="Kim E.B."/>
            <person name="Marco M.L."/>
            <person name="Williams T.R."/>
            <person name="You I.H."/>
        </authorList>
    </citation>
    <scope>NUCLEOTIDE SEQUENCE [LARGE SCALE GENOMIC DNA]</scope>
    <source>
        <strain evidence="6 7">TRW2</strain>
    </source>
</reference>
<dbReference type="Proteomes" id="UP000249828">
    <property type="component" value="Unassembled WGS sequence"/>
</dbReference>
<dbReference type="PANTHER" id="PTHR32114">
    <property type="entry name" value="ABC TRANSPORTER ABCH.3"/>
    <property type="match status" value="1"/>
</dbReference>
<comment type="caution">
    <text evidence="6">The sequence shown here is derived from an EMBL/GenBank/DDBJ whole genome shotgun (WGS) entry which is preliminary data.</text>
</comment>
<proteinExistence type="inferred from homology"/>
<dbReference type="GO" id="GO:0006302">
    <property type="term" value="P:double-strand break repair"/>
    <property type="evidence" value="ECO:0007669"/>
    <property type="project" value="InterPro"/>
</dbReference>
<dbReference type="STRING" id="1077675.BCR22_13265"/>
<feature type="coiled-coil region" evidence="4">
    <location>
        <begin position="533"/>
        <end position="724"/>
    </location>
</feature>
<dbReference type="EMBL" id="PIEU01000113">
    <property type="protein sequence ID" value="PZL70397.1"/>
    <property type="molecule type" value="Genomic_DNA"/>
</dbReference>
<dbReference type="InterPro" id="IPR027417">
    <property type="entry name" value="P-loop_NTPase"/>
</dbReference>
<feature type="coiled-coil region" evidence="4">
    <location>
        <begin position="427"/>
        <end position="454"/>
    </location>
</feature>
<gene>
    <name evidence="6" type="ORF">CI088_15070</name>
</gene>
<dbReference type="AlphaFoldDB" id="A0A2W3Z1Y8"/>
<comment type="subunit">
    <text evidence="2">Heterodimer of SbcC and SbcD.</text>
</comment>
<dbReference type="InterPro" id="IPR038729">
    <property type="entry name" value="Rad50/SbcC_AAA"/>
</dbReference>
<comment type="similarity">
    <text evidence="1">Belongs to the SMC family. SbcC subfamily.</text>
</comment>
<evidence type="ECO:0000256" key="3">
    <source>
        <dbReference type="ARBA" id="ARBA00013368"/>
    </source>
</evidence>
<dbReference type="GO" id="GO:0016887">
    <property type="term" value="F:ATP hydrolysis activity"/>
    <property type="evidence" value="ECO:0007669"/>
    <property type="project" value="InterPro"/>
</dbReference>